<keyword evidence="1" id="KW-0704">Schiff base</keyword>
<organism evidence="2 3">
    <name type="scientific">Meiothermus granaticius NBRC 107808</name>
    <dbReference type="NCBI Taxonomy" id="1227551"/>
    <lineage>
        <taxon>Bacteria</taxon>
        <taxon>Thermotogati</taxon>
        <taxon>Deinococcota</taxon>
        <taxon>Deinococci</taxon>
        <taxon>Thermales</taxon>
        <taxon>Thermaceae</taxon>
        <taxon>Meiothermus</taxon>
    </lineage>
</organism>
<dbReference type="Gene3D" id="3.20.20.70">
    <property type="entry name" value="Aldolase class I"/>
    <property type="match status" value="1"/>
</dbReference>
<dbReference type="RefSeq" id="WP_119358436.1">
    <property type="nucleotide sequence ID" value="NZ_BJXM01000011.1"/>
</dbReference>
<dbReference type="PANTHER" id="PTHR10683">
    <property type="entry name" value="TRANSALDOLASE"/>
    <property type="match status" value="1"/>
</dbReference>
<dbReference type="PANTHER" id="PTHR10683:SF40">
    <property type="entry name" value="FRUCTOSE-6-PHOSPHATE ALDOLASE 1-RELATED"/>
    <property type="match status" value="1"/>
</dbReference>
<dbReference type="Pfam" id="PF00923">
    <property type="entry name" value="TAL_FSA"/>
    <property type="match status" value="1"/>
</dbReference>
<evidence type="ECO:0000313" key="3">
    <source>
        <dbReference type="Proteomes" id="UP000266178"/>
    </source>
</evidence>
<dbReference type="EC" id="2.2.1.2" evidence="2"/>
<sequence>MRLYLDSADRAALEPLLETGVFYGITTNPSVLRTAGVRPSGFVPFADWALGKGARELYFQAWGENTRALYEWGKTLAGISTRVVVKLPATREGLEAAQRLAAEGIRICITAVYAPFQALLAAAVNAAYVAPYLGRMNDAGRDGLGAIQQMAAALKATGSATEILAASVRSSEDLTRLATHGVRCVTLAPAVAATLFQEPLTLKATQVFEAAAKELEP</sequence>
<keyword evidence="3" id="KW-1185">Reference proteome</keyword>
<dbReference type="EMBL" id="QWLB01000058">
    <property type="protein sequence ID" value="RIH91098.1"/>
    <property type="molecule type" value="Genomic_DNA"/>
</dbReference>
<reference evidence="2 3" key="1">
    <citation type="submission" date="2018-08" db="EMBL/GenBank/DDBJ databases">
        <title>Meiothermus granaticius genome AF-68 sequencing project.</title>
        <authorList>
            <person name="Da Costa M.S."/>
            <person name="Albuquerque L."/>
            <person name="Raposo P."/>
            <person name="Froufe H.J.C."/>
            <person name="Barroso C.S."/>
            <person name="Egas C."/>
        </authorList>
    </citation>
    <scope>NUCLEOTIDE SEQUENCE [LARGE SCALE GENOMIC DNA]</scope>
    <source>
        <strain evidence="2 3">AF-68</strain>
    </source>
</reference>
<evidence type="ECO:0000256" key="1">
    <source>
        <dbReference type="ARBA" id="ARBA00023270"/>
    </source>
</evidence>
<dbReference type="PROSITE" id="PS00958">
    <property type="entry name" value="TRANSALDOLASE_2"/>
    <property type="match status" value="1"/>
</dbReference>
<dbReference type="PROSITE" id="PS01054">
    <property type="entry name" value="TRANSALDOLASE_1"/>
    <property type="match status" value="1"/>
</dbReference>
<protein>
    <submittedName>
        <fullName evidence="2">Transaldolase</fullName>
        <ecNumber evidence="2">2.2.1.2</ecNumber>
    </submittedName>
</protein>
<evidence type="ECO:0000313" key="2">
    <source>
        <dbReference type="EMBL" id="RIH91098.1"/>
    </source>
</evidence>
<keyword evidence="2" id="KW-0808">Transferase</keyword>
<comment type="caution">
    <text evidence="2">The sequence shown here is derived from an EMBL/GenBank/DDBJ whole genome shotgun (WGS) entry which is preliminary data.</text>
</comment>
<dbReference type="Proteomes" id="UP000266178">
    <property type="component" value="Unassembled WGS sequence"/>
</dbReference>
<dbReference type="GO" id="GO:0004801">
    <property type="term" value="F:transaldolase activity"/>
    <property type="evidence" value="ECO:0007669"/>
    <property type="project" value="UniProtKB-EC"/>
</dbReference>
<name>A0A399F4H7_9DEIN</name>
<dbReference type="InterPro" id="IPR001585">
    <property type="entry name" value="TAL/FSA"/>
</dbReference>
<dbReference type="InterPro" id="IPR018225">
    <property type="entry name" value="Transaldolase_AS"/>
</dbReference>
<dbReference type="SUPFAM" id="SSF51569">
    <property type="entry name" value="Aldolase"/>
    <property type="match status" value="1"/>
</dbReference>
<accession>A0A399F4H7</accession>
<dbReference type="AlphaFoldDB" id="A0A399F4H7"/>
<dbReference type="GO" id="GO:0005975">
    <property type="term" value="P:carbohydrate metabolic process"/>
    <property type="evidence" value="ECO:0007669"/>
    <property type="project" value="InterPro"/>
</dbReference>
<dbReference type="InterPro" id="IPR013785">
    <property type="entry name" value="Aldolase_TIM"/>
</dbReference>
<proteinExistence type="predicted"/>
<dbReference type="OrthoDB" id="9807051at2"/>
<gene>
    <name evidence="2" type="primary">tal_3</name>
    <name evidence="2" type="ORF">Mgrana_03005</name>
</gene>